<feature type="region of interest" description="Disordered" evidence="4">
    <location>
        <begin position="432"/>
        <end position="459"/>
    </location>
</feature>
<dbReference type="Pfam" id="PF08381">
    <property type="entry name" value="BRX"/>
    <property type="match status" value="1"/>
</dbReference>
<evidence type="ECO:0008006" key="9">
    <source>
        <dbReference type="Google" id="ProtNLM"/>
    </source>
</evidence>
<feature type="compositionally biased region" description="Low complexity" evidence="4">
    <location>
        <begin position="449"/>
        <end position="459"/>
    </location>
</feature>
<feature type="region of interest" description="Disordered" evidence="4">
    <location>
        <begin position="1087"/>
        <end position="1135"/>
    </location>
</feature>
<feature type="repeat" description="RCC1" evidence="2">
    <location>
        <begin position="372"/>
        <end position="423"/>
    </location>
</feature>
<feature type="compositionally biased region" description="Low complexity" evidence="4">
    <location>
        <begin position="1402"/>
        <end position="1444"/>
    </location>
</feature>
<dbReference type="OrthoDB" id="5981550at2759"/>
<feature type="compositionally biased region" description="Polar residues" evidence="4">
    <location>
        <begin position="1761"/>
        <end position="1773"/>
    </location>
</feature>
<feature type="compositionally biased region" description="Polar residues" evidence="4">
    <location>
        <begin position="860"/>
        <end position="876"/>
    </location>
</feature>
<feature type="compositionally biased region" description="Polar residues" evidence="4">
    <location>
        <begin position="1384"/>
        <end position="1401"/>
    </location>
</feature>
<evidence type="ECO:0000313" key="7">
    <source>
        <dbReference type="EMBL" id="KAI3424113.1"/>
    </source>
</evidence>
<dbReference type="PRINTS" id="PR00633">
    <property type="entry name" value="RCCNDNSATION"/>
</dbReference>
<dbReference type="Pfam" id="PF00415">
    <property type="entry name" value="RCC1"/>
    <property type="match status" value="3"/>
</dbReference>
<dbReference type="InterPro" id="IPR051210">
    <property type="entry name" value="Ub_ligase/GEF_domain"/>
</dbReference>
<feature type="repeat" description="RCC1" evidence="2">
    <location>
        <begin position="496"/>
        <end position="565"/>
    </location>
</feature>
<feature type="compositionally biased region" description="Polar residues" evidence="4">
    <location>
        <begin position="1280"/>
        <end position="1303"/>
    </location>
</feature>
<evidence type="ECO:0000313" key="8">
    <source>
        <dbReference type="Proteomes" id="UP001055712"/>
    </source>
</evidence>
<dbReference type="CDD" id="cd13365">
    <property type="entry name" value="PH_PLC_plant-like"/>
    <property type="match status" value="1"/>
</dbReference>
<evidence type="ECO:0000259" key="5">
    <source>
        <dbReference type="PROSITE" id="PS50003"/>
    </source>
</evidence>
<feature type="repeat" description="RCC1" evidence="2">
    <location>
        <begin position="634"/>
        <end position="685"/>
    </location>
</feature>
<feature type="compositionally biased region" description="Low complexity" evidence="4">
    <location>
        <begin position="1101"/>
        <end position="1125"/>
    </location>
</feature>
<gene>
    <name evidence="7" type="ORF">D9Q98_009474</name>
</gene>
<dbReference type="PANTHER" id="PTHR22870:SF360">
    <property type="entry name" value="ULTRAVIOLET-B RECEPTOR UVR8"/>
    <property type="match status" value="1"/>
</dbReference>
<dbReference type="SUPFAM" id="SSF50985">
    <property type="entry name" value="RCC1/BLIP-II"/>
    <property type="match status" value="2"/>
</dbReference>
<keyword evidence="3" id="KW-0175">Coiled coil</keyword>
<feature type="compositionally biased region" description="Low complexity" evidence="4">
    <location>
        <begin position="1606"/>
        <end position="1626"/>
    </location>
</feature>
<evidence type="ECO:0000256" key="4">
    <source>
        <dbReference type="SAM" id="MobiDB-lite"/>
    </source>
</evidence>
<dbReference type="PROSITE" id="PS50003">
    <property type="entry name" value="PH_DOMAIN"/>
    <property type="match status" value="1"/>
</dbReference>
<feature type="compositionally biased region" description="Low complexity" evidence="4">
    <location>
        <begin position="780"/>
        <end position="800"/>
    </location>
</feature>
<feature type="compositionally biased region" description="Gly residues" evidence="4">
    <location>
        <begin position="767"/>
        <end position="777"/>
    </location>
</feature>
<dbReference type="EMBL" id="SIDB01000013">
    <property type="protein sequence ID" value="KAI3424113.1"/>
    <property type="molecule type" value="Genomic_DNA"/>
</dbReference>
<dbReference type="PROSITE" id="PS51514">
    <property type="entry name" value="BRX"/>
    <property type="match status" value="1"/>
</dbReference>
<feature type="region of interest" description="Disordered" evidence="4">
    <location>
        <begin position="1280"/>
        <end position="1307"/>
    </location>
</feature>
<feature type="region of interest" description="Disordered" evidence="4">
    <location>
        <begin position="1733"/>
        <end position="1813"/>
    </location>
</feature>
<dbReference type="SUPFAM" id="SSF50729">
    <property type="entry name" value="PH domain-like"/>
    <property type="match status" value="1"/>
</dbReference>
<feature type="coiled-coil region" evidence="3">
    <location>
        <begin position="1140"/>
        <end position="1167"/>
    </location>
</feature>
<dbReference type="InterPro" id="IPR009091">
    <property type="entry name" value="RCC1/BLIP-II"/>
</dbReference>
<protein>
    <recommendedName>
        <fullName evidence="9">BRX domain-containing protein</fullName>
    </recommendedName>
</protein>
<evidence type="ECO:0000259" key="6">
    <source>
        <dbReference type="PROSITE" id="PS51514"/>
    </source>
</evidence>
<dbReference type="PROSITE" id="PS50012">
    <property type="entry name" value="RCC1_3"/>
    <property type="match status" value="5"/>
</dbReference>
<name>A0A9D4TFA8_CHLVU</name>
<feature type="region of interest" description="Disordered" evidence="4">
    <location>
        <begin position="831"/>
        <end position="918"/>
    </location>
</feature>
<dbReference type="PANTHER" id="PTHR22870">
    <property type="entry name" value="REGULATOR OF CHROMOSOME CONDENSATION"/>
    <property type="match status" value="1"/>
</dbReference>
<dbReference type="PROSITE" id="PS00626">
    <property type="entry name" value="RCC1_2"/>
    <property type="match status" value="1"/>
</dbReference>
<feature type="compositionally biased region" description="Gly residues" evidence="4">
    <location>
        <begin position="1804"/>
        <end position="1813"/>
    </location>
</feature>
<dbReference type="InterPro" id="IPR000408">
    <property type="entry name" value="Reg_chr_condens"/>
</dbReference>
<feature type="region of interest" description="Disordered" evidence="4">
    <location>
        <begin position="1487"/>
        <end position="1545"/>
    </location>
</feature>
<feature type="compositionally biased region" description="Low complexity" evidence="4">
    <location>
        <begin position="1487"/>
        <end position="1499"/>
    </location>
</feature>
<organism evidence="7 8">
    <name type="scientific">Chlorella vulgaris</name>
    <name type="common">Green alga</name>
    <dbReference type="NCBI Taxonomy" id="3077"/>
    <lineage>
        <taxon>Eukaryota</taxon>
        <taxon>Viridiplantae</taxon>
        <taxon>Chlorophyta</taxon>
        <taxon>core chlorophytes</taxon>
        <taxon>Trebouxiophyceae</taxon>
        <taxon>Chlorellales</taxon>
        <taxon>Chlorellaceae</taxon>
        <taxon>Chlorella clade</taxon>
        <taxon>Chlorella</taxon>
    </lineage>
</organism>
<feature type="compositionally biased region" description="Low complexity" evidence="4">
    <location>
        <begin position="1733"/>
        <end position="1756"/>
    </location>
</feature>
<feature type="domain" description="BRX" evidence="6">
    <location>
        <begin position="1310"/>
        <end position="1364"/>
    </location>
</feature>
<comment type="caution">
    <text evidence="7">The sequence shown here is derived from an EMBL/GenBank/DDBJ whole genome shotgun (WGS) entry which is preliminary data.</text>
</comment>
<dbReference type="Gene3D" id="2.30.29.30">
    <property type="entry name" value="Pleckstrin-homology domain (PH domain)/Phosphotyrosine-binding domain (PTB)"/>
    <property type="match status" value="1"/>
</dbReference>
<feature type="compositionally biased region" description="Gly residues" evidence="4">
    <location>
        <begin position="895"/>
        <end position="904"/>
    </location>
</feature>
<feature type="compositionally biased region" description="Low complexity" evidence="4">
    <location>
        <begin position="1507"/>
        <end position="1530"/>
    </location>
</feature>
<keyword evidence="8" id="KW-1185">Reference proteome</keyword>
<proteinExistence type="predicted"/>
<feature type="compositionally biased region" description="Gly residues" evidence="4">
    <location>
        <begin position="1681"/>
        <end position="1695"/>
    </location>
</feature>
<evidence type="ECO:0000256" key="1">
    <source>
        <dbReference type="ARBA" id="ARBA00022737"/>
    </source>
</evidence>
<feature type="repeat" description="RCC1" evidence="2">
    <location>
        <begin position="325"/>
        <end position="371"/>
    </location>
</feature>
<feature type="compositionally biased region" description="Polar residues" evidence="4">
    <location>
        <begin position="1701"/>
        <end position="1718"/>
    </location>
</feature>
<keyword evidence="1" id="KW-0677">Repeat</keyword>
<evidence type="ECO:0000256" key="3">
    <source>
        <dbReference type="SAM" id="Coils"/>
    </source>
</evidence>
<evidence type="ECO:0000256" key="2">
    <source>
        <dbReference type="PROSITE-ProRule" id="PRU00235"/>
    </source>
</evidence>
<feature type="region of interest" description="Disordered" evidence="4">
    <location>
        <begin position="709"/>
        <end position="800"/>
    </location>
</feature>
<dbReference type="InterPro" id="IPR001849">
    <property type="entry name" value="PH_domain"/>
</dbReference>
<sequence>MAGLGSLCYLAGQVVSEADVSQGLQHNSKRPLEEALTALRKGALLLKHGRHGKPKVHFFRVGGCDTLLRWRSASGSVKQVRLRNVVELVAGQTTEVFRRFPLREGACSFSLRYRDEDGTSRTLDLTAADQQQLELWFTGLRVIAARLAALGTPVGGGPAQLAAASSGGLPACAPGSGGLSPADLLRCVSSRMQHSGGPVCLPASDRVPCDLLAWGSAQRAPPVAHSMRSVLGVTEDCWQHRSAPGLAPGGLQLDAYRAAVGRKHAAVITATGAVYTWGEGRSGKLGLGHDQDQAQPQRVRHCLEGQCVVAVACGDDCTAALTDGGELFMWGRPHVDSRLQLVPLQVRGELRGRKVAQVSCGPFHCAAVSSDGLLFTWGEGFGGKLGHGDQSNRTQPCQVAALAGRQVLEVACGVWHTAAIVCEPEGSPYAHSLASAQQQQQQHSPLKQEGSAAAAEGLAAEASSPAHLAGLPHHHRNNSTSSAFSESSVYHDGVGGVLYTWGGVNESVAFGASEKRDSNKGCLGHGEADLYRGQLLPVRVAGALEGKQVRHVAAGSHLTVAVTTGGRLFQMGATGASAPSAKHCPWEGATLPELVRGQLAGIFIEEVSCGMHHVVAMGRALDRKQGRPGDSALRTAFAWGRGTEGQLGVRGFDDSPAPVLVDGLKGRHVLQVACGGSNTMAVCEHDVRRWEPESKEEAEAASRLLNALASEPRQLRFQPPGDGESAMQGSARSGVDGSRQPGEKANVGIVRRSFSMIASRSSITSGSGSGGGGGGGPPNLARLSSSSAQSVRSVGGASAAGSNRGIGFGGGSGGLAAHQQSFTQTYSFMASAAPPPHHRASMPHQLPPPPKLQRLRSDRTTSSVMSASEFNGSTGAQRIVSIGSPAKSAAHSHSGGNGGNGGGNHNARRSTYAGGGGPGLAMVSSRSFTHSLGAGGALSDFSSRSSWQHRPLSEDGGGGGGAEHEADSSGNLVGGANGLRVSSADLAAALDDVRSGSSSLALAEELAEKNRIIERLQLKLDKMQRHQAAAAAAPPPTRSGGGGGTAAEAAERLRESVRASAGAFRAAQQLGLAAAAAQQAQQAQQAAAGGGGGLSRPATASPGGSSQQLSLQRSSLSPSLLRSSGGFAGGGADDDQKAELAAMEALLAKKEAHLEGQQKQLADWAAELQRRETALAWQAAALAGAGGPRPATGGGGGVRWAVPPASPASSGAPAVPEPIPSDSPVLAAGRGAGAAAGGGASPAAAVFAAAMAAAATAATAVSPAVPLAAVSPAVQQRVFSQDAASPGTSQIAPSSTGSGTQPESPALAADEWTEEFEKGVFLTFTTEGGAKKLRRIRFNRSLFSATSAKEWYEANKRQLSQTTGTPRVAGSAAAAQSTRAAASLGSTAIGGSQPVTPVSASQPPQQEQQQRAQQQREQQQQDEQQQQAQQLQEQAGQAAPMAARAKAEAEAQAVAGLLHYRQTSRNLSFDARELATFNERLQQALAQQQGPLPQQQGQQPLGGGGSASLPLLQQQPQRPPSRLSRLPRPAVASGVAAPETGGSVPGSPLSADVLAAAAGAGAGAAAGAGAGAILPATAVTPVRQQVQAGEEALCDSGGTSGGGGFASADAGTPAAASPLPPALGGEASREWKSAHSSPFPGDSPFPTSRAAAAATSAAADPTAVSAARSDSGSGGSSPIRAGGGTGGGGGGGGGSRTSSPLSKTRSAASASLTRQLSGAKSDLAAKFTPRVAAEQQAGQVAAAAAAAAARSQQQEEGGSETARSAGSASQATPSPEAAAKRPSSSPSGGGGFSGKLSRIRRSLTGGGSTGKQK</sequence>
<feature type="region of interest" description="Disordered" evidence="4">
    <location>
        <begin position="1383"/>
        <end position="1444"/>
    </location>
</feature>
<feature type="compositionally biased region" description="Low complexity" evidence="4">
    <location>
        <begin position="1644"/>
        <end position="1680"/>
    </location>
</feature>
<feature type="region of interest" description="Disordered" evidence="4">
    <location>
        <begin position="1025"/>
        <end position="1054"/>
    </location>
</feature>
<dbReference type="Gene3D" id="2.130.10.30">
    <property type="entry name" value="Regulator of chromosome condensation 1/beta-lactamase-inhibitor protein II"/>
    <property type="match status" value="3"/>
</dbReference>
<reference evidence="7" key="1">
    <citation type="journal article" date="2019" name="Plant J.">
        <title>Chlorella vulgaris genome assembly and annotation reveals the molecular basis for metabolic acclimation to high light conditions.</title>
        <authorList>
            <person name="Cecchin M."/>
            <person name="Marcolungo L."/>
            <person name="Rossato M."/>
            <person name="Girolomoni L."/>
            <person name="Cosentino E."/>
            <person name="Cuine S."/>
            <person name="Li-Beisson Y."/>
            <person name="Delledonne M."/>
            <person name="Ballottari M."/>
        </authorList>
    </citation>
    <scope>NUCLEOTIDE SEQUENCE</scope>
    <source>
        <strain evidence="7">211/11P</strain>
    </source>
</reference>
<dbReference type="Proteomes" id="UP001055712">
    <property type="component" value="Unassembled WGS sequence"/>
</dbReference>
<feature type="region of interest" description="Disordered" evidence="4">
    <location>
        <begin position="1593"/>
        <end position="1721"/>
    </location>
</feature>
<feature type="repeat" description="RCC1" evidence="2">
    <location>
        <begin position="272"/>
        <end position="324"/>
    </location>
</feature>
<dbReference type="InterPro" id="IPR011993">
    <property type="entry name" value="PH-like_dom_sf"/>
</dbReference>
<feature type="region of interest" description="Disordered" evidence="4">
    <location>
        <begin position="940"/>
        <end position="974"/>
    </location>
</feature>
<dbReference type="InterPro" id="IPR013591">
    <property type="entry name" value="Brevis_radix_dom"/>
</dbReference>
<reference evidence="7" key="2">
    <citation type="submission" date="2020-11" db="EMBL/GenBank/DDBJ databases">
        <authorList>
            <person name="Cecchin M."/>
            <person name="Marcolungo L."/>
            <person name="Rossato M."/>
            <person name="Girolomoni L."/>
            <person name="Cosentino E."/>
            <person name="Cuine S."/>
            <person name="Li-Beisson Y."/>
            <person name="Delledonne M."/>
            <person name="Ballottari M."/>
        </authorList>
    </citation>
    <scope>NUCLEOTIDE SEQUENCE</scope>
    <source>
        <strain evidence="7">211/11P</strain>
        <tissue evidence="7">Whole cell</tissue>
    </source>
</reference>
<feature type="domain" description="PH" evidence="5">
    <location>
        <begin position="37"/>
        <end position="145"/>
    </location>
</feature>
<accession>A0A9D4TFA8</accession>